<sequence length="441" mass="49628">MDCWHILGIAPTRDEAVIKRAYAQLLKKHRPDRDPDGFIRLREAYETALAGGEQYGSFAHDDDEPAPLLDVRAIRRSWRQARDDDALLALLQAQSAALPTIDEQLDFRDLIASWIEARDRPQRYPQSLIWIIEKYHLLRGLPDDDPLRADYLRALIRTGARDKVLRVLARRSPELGGWLALAGWRRRLAGLGNVFVMDDHRLIDIQLARLQTALHLDDAAVTALFPAARRLQARLRLPHLVLAATAALFYWQGWTQTALCLALTLAHELWWRGVLAIQHEKPLPATPAALYAGMMACFAVLAAFAPPDWQLAVAAVGLLMTLAGFSRVPADDPSRRDRCYGGILLGIALSLANPAPWLVWYWLLPCGADLARRYRDYDLRFLAVSAALCYLTFLAMLVVSLWPLRHDAPLAFILACFFIANAAAWHFLFATPSDDREDPTP</sequence>
<dbReference type="CDD" id="cd06257">
    <property type="entry name" value="DnaJ"/>
    <property type="match status" value="1"/>
</dbReference>
<dbReference type="EMBL" id="FKLO01000023">
    <property type="protein sequence ID" value="SAM58602.1"/>
    <property type="molecule type" value="Genomic_DNA"/>
</dbReference>
<protein>
    <submittedName>
        <fullName evidence="4">DnaJ domain protein</fullName>
    </submittedName>
</protein>
<name>A0A1C3H2F9_9GAMM</name>
<dbReference type="AlphaFoldDB" id="A0A1C3H2F9"/>
<keyword evidence="1" id="KW-0143">Chaperone</keyword>
<dbReference type="Gene3D" id="1.10.287.110">
    <property type="entry name" value="DnaJ domain"/>
    <property type="match status" value="1"/>
</dbReference>
<feature type="transmembrane region" description="Helical" evidence="2">
    <location>
        <begin position="410"/>
        <end position="429"/>
    </location>
</feature>
<evidence type="ECO:0000256" key="1">
    <source>
        <dbReference type="ARBA" id="ARBA00023186"/>
    </source>
</evidence>
<organism evidence="4 5">
    <name type="scientific">Cardiobacterium hominis</name>
    <dbReference type="NCBI Taxonomy" id="2718"/>
    <lineage>
        <taxon>Bacteria</taxon>
        <taxon>Pseudomonadati</taxon>
        <taxon>Pseudomonadota</taxon>
        <taxon>Gammaproteobacteria</taxon>
        <taxon>Cardiobacteriales</taxon>
        <taxon>Cardiobacteriaceae</taxon>
        <taxon>Cardiobacterium</taxon>
    </lineage>
</organism>
<dbReference type="SUPFAM" id="SSF46565">
    <property type="entry name" value="Chaperone J-domain"/>
    <property type="match status" value="1"/>
</dbReference>
<evidence type="ECO:0000259" key="3">
    <source>
        <dbReference type="PROSITE" id="PS50076"/>
    </source>
</evidence>
<keyword evidence="2" id="KW-1133">Transmembrane helix</keyword>
<dbReference type="SMART" id="SM00271">
    <property type="entry name" value="DnaJ"/>
    <property type="match status" value="1"/>
</dbReference>
<keyword evidence="2" id="KW-0812">Transmembrane</keyword>
<dbReference type="Proteomes" id="UP000190837">
    <property type="component" value="Unassembled WGS sequence"/>
</dbReference>
<proteinExistence type="predicted"/>
<evidence type="ECO:0000256" key="2">
    <source>
        <dbReference type="SAM" id="Phobius"/>
    </source>
</evidence>
<feature type="transmembrane region" description="Helical" evidence="2">
    <location>
        <begin position="288"/>
        <end position="305"/>
    </location>
</feature>
<feature type="transmembrane region" description="Helical" evidence="2">
    <location>
        <begin position="342"/>
        <end position="363"/>
    </location>
</feature>
<gene>
    <name evidence="4" type="ORF">CHUV0807_0464</name>
</gene>
<feature type="domain" description="J" evidence="3">
    <location>
        <begin position="2"/>
        <end position="59"/>
    </location>
</feature>
<dbReference type="PROSITE" id="PS50076">
    <property type="entry name" value="DNAJ_2"/>
    <property type="match status" value="1"/>
</dbReference>
<feature type="transmembrane region" description="Helical" evidence="2">
    <location>
        <begin position="383"/>
        <end position="403"/>
    </location>
</feature>
<feature type="transmembrane region" description="Helical" evidence="2">
    <location>
        <begin position="311"/>
        <end position="330"/>
    </location>
</feature>
<dbReference type="InterPro" id="IPR036869">
    <property type="entry name" value="J_dom_sf"/>
</dbReference>
<reference evidence="5" key="1">
    <citation type="submission" date="2016-04" db="EMBL/GenBank/DDBJ databases">
        <authorList>
            <person name="Tagini F."/>
        </authorList>
    </citation>
    <scope>NUCLEOTIDE SEQUENCE [LARGE SCALE GENOMIC DNA]</scope>
    <source>
        <strain evidence="5">CHUV0807</strain>
    </source>
</reference>
<evidence type="ECO:0000313" key="5">
    <source>
        <dbReference type="Proteomes" id="UP000190837"/>
    </source>
</evidence>
<keyword evidence="2" id="KW-0472">Membrane</keyword>
<evidence type="ECO:0000313" key="4">
    <source>
        <dbReference type="EMBL" id="SAM58602.1"/>
    </source>
</evidence>
<feature type="transmembrane region" description="Helical" evidence="2">
    <location>
        <begin position="240"/>
        <end position="267"/>
    </location>
</feature>
<dbReference type="RefSeq" id="WP_079539419.1">
    <property type="nucleotide sequence ID" value="NZ_FKLO01000023.1"/>
</dbReference>
<accession>A0A1C3H2F9</accession>
<dbReference type="InterPro" id="IPR001623">
    <property type="entry name" value="DnaJ_domain"/>
</dbReference>